<protein>
    <submittedName>
        <fullName evidence="1">Uncharacterized protein</fullName>
    </submittedName>
</protein>
<comment type="caution">
    <text evidence="1">The sequence shown here is derived from an EMBL/GenBank/DDBJ whole genome shotgun (WGS) entry which is preliminary data.</text>
</comment>
<accession>A0A7C3PCE4</accession>
<dbReference type="AlphaFoldDB" id="A0A7C3PCE4"/>
<organism evidence="1">
    <name type="scientific">Oscillatoriales cyanobacterium SpSt-418</name>
    <dbReference type="NCBI Taxonomy" id="2282169"/>
    <lineage>
        <taxon>Bacteria</taxon>
        <taxon>Bacillati</taxon>
        <taxon>Cyanobacteriota</taxon>
        <taxon>Cyanophyceae</taxon>
        <taxon>Oscillatoriophycideae</taxon>
        <taxon>Oscillatoriales</taxon>
    </lineage>
</organism>
<sequence>MSNQTATSLKRNHIFWVIFLAFVLTSCVAEPPAKSDTQTLSDCSLKAAQQSQVEVRKIASAQLKTGTGNSTPVISNAQKFIIPVPAWAQAGEPLVYPQGSDKAGQVILDYEGKPIGDRGFVFFNGKDKSWQAVSGDGNGVIIINEVTQNQAQQLYQKIQEFQPDPNNLTLAQFKQVIDFAQKQLGLVDMYNSTRTFIKEKMTPAIAGEVPKVNGKEVEAYGFKKRDDRDVNQAIYIPGRFVFEGPAASPQEFAEGGVIVEQGGKMRGVQPDIFVRTYRLSDGRPISAVTDLKTQCN</sequence>
<name>A0A7C3PCE4_9CYAN</name>
<proteinExistence type="predicted"/>
<reference evidence="1" key="1">
    <citation type="journal article" date="2020" name="mSystems">
        <title>Genome- and Community-Level Interaction Insights into Carbon Utilization and Element Cycling Functions of Hydrothermarchaeota in Hydrothermal Sediment.</title>
        <authorList>
            <person name="Zhou Z."/>
            <person name="Liu Y."/>
            <person name="Xu W."/>
            <person name="Pan J."/>
            <person name="Luo Z.H."/>
            <person name="Li M."/>
        </authorList>
    </citation>
    <scope>NUCLEOTIDE SEQUENCE [LARGE SCALE GENOMIC DNA]</scope>
    <source>
        <strain evidence="1">SpSt-418</strain>
    </source>
</reference>
<gene>
    <name evidence="1" type="ORF">ENR64_02915</name>
</gene>
<dbReference type="EMBL" id="DSRU01000042">
    <property type="protein sequence ID" value="HFM96714.1"/>
    <property type="molecule type" value="Genomic_DNA"/>
</dbReference>
<evidence type="ECO:0000313" key="1">
    <source>
        <dbReference type="EMBL" id="HFM96714.1"/>
    </source>
</evidence>